<name>A0AAU8VFI1_NEILA</name>
<sequence length="93" mass="9763">MNIGNIITAVLMTVAGRLIAAFGLSFVTYIGLNEVQSRIVAAIAENLNTIPKEALQIAYIAGLGVVLNWIIGAFAFVISTKSLTKLAAGISKK</sequence>
<keyword evidence="1" id="KW-0472">Membrane</keyword>
<organism evidence="2 3">
    <name type="scientific">Neisseria lactamica</name>
    <dbReference type="NCBI Taxonomy" id="486"/>
    <lineage>
        <taxon>Bacteria</taxon>
        <taxon>Pseudomonadati</taxon>
        <taxon>Pseudomonadota</taxon>
        <taxon>Betaproteobacteria</taxon>
        <taxon>Neisseriales</taxon>
        <taxon>Neisseriaceae</taxon>
        <taxon>Neisseria</taxon>
    </lineage>
</organism>
<dbReference type="InterPro" id="IPR019670">
    <property type="entry name" value="DUF2523"/>
</dbReference>
<protein>
    <recommendedName>
        <fullName evidence="4">DUF2523 domain-containing protein</fullName>
    </recommendedName>
</protein>
<keyword evidence="1" id="KW-0812">Transmembrane</keyword>
<accession>A0AAU8VFI1</accession>
<proteinExistence type="predicted"/>
<reference evidence="2 3" key="1">
    <citation type="submission" date="2017-03" db="EMBL/GenBank/DDBJ databases">
        <title>N. lactamica Y92-1009 whole genome sequence.</title>
        <authorList>
            <person name="Pandey A.K."/>
            <person name="Read R.C."/>
        </authorList>
    </citation>
    <scope>NUCLEOTIDE SEQUENCE [LARGE SCALE GENOMIC DNA]</scope>
    <source>
        <strain evidence="2 3">Y92-1009</strain>
    </source>
</reference>
<dbReference type="RefSeq" id="WP_003714779.1">
    <property type="nucleotide sequence ID" value="NZ_CP019894.1"/>
</dbReference>
<dbReference type="GeneID" id="61223494"/>
<gene>
    <name evidence="2" type="ORF">B2G52_05845</name>
</gene>
<dbReference type="EMBL" id="CP019894">
    <property type="protein sequence ID" value="ARB04474.1"/>
    <property type="molecule type" value="Genomic_DNA"/>
</dbReference>
<dbReference type="Proteomes" id="UP000191249">
    <property type="component" value="Chromosome"/>
</dbReference>
<feature type="transmembrane region" description="Helical" evidence="1">
    <location>
        <begin position="57"/>
        <end position="78"/>
    </location>
</feature>
<evidence type="ECO:0000313" key="2">
    <source>
        <dbReference type="EMBL" id="ARB04474.1"/>
    </source>
</evidence>
<evidence type="ECO:0000256" key="1">
    <source>
        <dbReference type="SAM" id="Phobius"/>
    </source>
</evidence>
<evidence type="ECO:0008006" key="4">
    <source>
        <dbReference type="Google" id="ProtNLM"/>
    </source>
</evidence>
<evidence type="ECO:0000313" key="3">
    <source>
        <dbReference type="Proteomes" id="UP000191249"/>
    </source>
</evidence>
<dbReference type="AlphaFoldDB" id="A0AAU8VFI1"/>
<keyword evidence="1" id="KW-1133">Transmembrane helix</keyword>
<feature type="transmembrane region" description="Helical" evidence="1">
    <location>
        <begin position="7"/>
        <end position="30"/>
    </location>
</feature>
<dbReference type="Pfam" id="PF10734">
    <property type="entry name" value="DUF2523"/>
    <property type="match status" value="1"/>
</dbReference>